<evidence type="ECO:0000313" key="3">
    <source>
        <dbReference type="Proteomes" id="UP000490386"/>
    </source>
</evidence>
<accession>A0A7J5B712</accession>
<dbReference type="GO" id="GO:0016740">
    <property type="term" value="F:transferase activity"/>
    <property type="evidence" value="ECO:0007669"/>
    <property type="project" value="UniProtKB-KW"/>
</dbReference>
<dbReference type="RefSeq" id="WP_151422139.1">
    <property type="nucleotide sequence ID" value="NZ_WBJX01000001.1"/>
</dbReference>
<evidence type="ECO:0000313" key="2">
    <source>
        <dbReference type="EMBL" id="KAB1639120.1"/>
    </source>
</evidence>
<keyword evidence="3" id="KW-1185">Reference proteome</keyword>
<dbReference type="PANTHER" id="PTHR36836:SF1">
    <property type="entry name" value="COLANIC ACID BIOSYNTHESIS PROTEIN WCAK"/>
    <property type="match status" value="1"/>
</dbReference>
<comment type="caution">
    <text evidence="2">The sequence shown here is derived from an EMBL/GenBank/DDBJ whole genome shotgun (WGS) entry which is preliminary data.</text>
</comment>
<protein>
    <submittedName>
        <fullName evidence="2">Polysaccharide pyruvyl transferase family protein</fullName>
    </submittedName>
</protein>
<evidence type="ECO:0000259" key="1">
    <source>
        <dbReference type="Pfam" id="PF04230"/>
    </source>
</evidence>
<dbReference type="Pfam" id="PF04230">
    <property type="entry name" value="PS_pyruv_trans"/>
    <property type="match status" value="1"/>
</dbReference>
<dbReference type="OrthoDB" id="9770347at2"/>
<keyword evidence="2" id="KW-0808">Transferase</keyword>
<dbReference type="EMBL" id="WBJX01000001">
    <property type="protein sequence ID" value="KAB1639120.1"/>
    <property type="molecule type" value="Genomic_DNA"/>
</dbReference>
<gene>
    <name evidence="2" type="ORF">F8O03_01895</name>
</gene>
<feature type="domain" description="Polysaccharide pyruvyl transferase" evidence="1">
    <location>
        <begin position="52"/>
        <end position="338"/>
    </location>
</feature>
<dbReference type="AlphaFoldDB" id="A0A7J5B712"/>
<dbReference type="Proteomes" id="UP000490386">
    <property type="component" value="Unassembled WGS sequence"/>
</dbReference>
<dbReference type="PANTHER" id="PTHR36836">
    <property type="entry name" value="COLANIC ACID BIOSYNTHESIS PROTEIN WCAK"/>
    <property type="match status" value="1"/>
</dbReference>
<proteinExistence type="predicted"/>
<organism evidence="2 3">
    <name type="scientific">Pseudoclavibacter terrae</name>
    <dbReference type="NCBI Taxonomy" id="1530195"/>
    <lineage>
        <taxon>Bacteria</taxon>
        <taxon>Bacillati</taxon>
        <taxon>Actinomycetota</taxon>
        <taxon>Actinomycetes</taxon>
        <taxon>Micrococcales</taxon>
        <taxon>Microbacteriaceae</taxon>
        <taxon>Pseudoclavibacter</taxon>
    </lineage>
</organism>
<reference evidence="2 3" key="1">
    <citation type="submission" date="2019-09" db="EMBL/GenBank/DDBJ databases">
        <title>Phylogeny of genus Pseudoclavibacter and closely related genus.</title>
        <authorList>
            <person name="Li Y."/>
        </authorList>
    </citation>
    <scope>NUCLEOTIDE SEQUENCE [LARGE SCALE GENOMIC DNA]</scope>
    <source>
        <strain evidence="2 3">THG-MD12</strain>
    </source>
</reference>
<name>A0A7J5B712_9MICO</name>
<dbReference type="InterPro" id="IPR007345">
    <property type="entry name" value="Polysacch_pyruvyl_Trfase"/>
</dbReference>
<sequence>MKKQLKKLLKPVDGVLRSTALFRSVATATLSLPGSKSKRHGHVLLAPPGAGNIGDSALVESFLESVDERVTVVVRSKSNFTLDQQNVHVVEMPHLLYGRLPWAIRDLVRLSRLLDRSTSFSVVGADIMDGAYNPRASARRAILSRLALRRDTSSRVLGFSWNASPEAGALREVRAASQAGVQLLLRDPASARRAVKDNLSNVTSCADMVFTAKTVDSDAKKKYLAHVGDAPFALLNVSGLLRQSQDLTEDYIAVIEHLRVLGYHVVLLPHVVKPGSSDLDAVDAVAQRLVDQTNVTTIRETLRPAEVRGLTKNAKVVITGRMHLAVMSLMAGLAPVTLASQGKVQGLFELFEREYLCVQPKPGMKDAIIEALSRALDDGPIDQERLAKVTNLAELNFAGLQSEGSSTP</sequence>